<dbReference type="InterPro" id="IPR003814">
    <property type="entry name" value="FmdEsu_dom"/>
</dbReference>
<dbReference type="EMBL" id="APJX01000001">
    <property type="protein sequence ID" value="EMS81338.1"/>
    <property type="molecule type" value="Genomic_DNA"/>
</dbReference>
<dbReference type="Proteomes" id="UP000014216">
    <property type="component" value="Unassembled WGS sequence"/>
</dbReference>
<comment type="caution">
    <text evidence="2">The sequence shown here is derived from an EMBL/GenBank/DDBJ whole genome shotgun (WGS) entry which is preliminary data.</text>
</comment>
<sequence>MKHLSLYLILTLWLVWVVPSSGICGPDMEKMGMDAVAAAKKALSPGQIDVCLTNAGSALLDNQSCGILLDVFSGESGVSLGQGSLLTVHRAWGEPPWAAFVSQPSPKELNMVLVRITAQGPDLKGPLNVWVDKETDFTPFYEILGKEAFSLVTLANGWADKVPPQVLFGSLFHDHLCCGVFTGYFTSRYILEQFPLTEGQGYIYIGTPAWCQDDLIMNMLNLTPGKHGYVTMAYPWSRPWKTADAVYNNLGGIVVRKDGPAGGGTAWVLSFDWQWDKFQKFAGLSQDKPDWKNDPWLHVMYNRFFTRHLDRPSEFVSVIKSRKLETKEEVDTLVRLGANPLEILLGKDSSWPESH</sequence>
<dbReference type="SUPFAM" id="SSF143555">
    <property type="entry name" value="FwdE-like"/>
    <property type="match status" value="1"/>
</dbReference>
<dbReference type="Pfam" id="PF02663">
    <property type="entry name" value="FmdE"/>
    <property type="match status" value="1"/>
</dbReference>
<proteinExistence type="predicted"/>
<dbReference type="RefSeq" id="WP_006964053.1">
    <property type="nucleotide sequence ID" value="NZ_APJX01000001.1"/>
</dbReference>
<feature type="domain" description="Formylmethanofuran dehydrogenase subunit E" evidence="1">
    <location>
        <begin position="172"/>
        <end position="234"/>
    </location>
</feature>
<gene>
    <name evidence="2" type="ORF">Dpo_1c04790</name>
</gene>
<protein>
    <recommendedName>
        <fullName evidence="1">Formylmethanofuran dehydrogenase subunit E domain-containing protein</fullName>
    </recommendedName>
</protein>
<evidence type="ECO:0000313" key="3">
    <source>
        <dbReference type="Proteomes" id="UP000014216"/>
    </source>
</evidence>
<organism evidence="2 3">
    <name type="scientific">Desulfotignum phosphitoxidans DSM 13687</name>
    <dbReference type="NCBI Taxonomy" id="1286635"/>
    <lineage>
        <taxon>Bacteria</taxon>
        <taxon>Pseudomonadati</taxon>
        <taxon>Thermodesulfobacteriota</taxon>
        <taxon>Desulfobacteria</taxon>
        <taxon>Desulfobacterales</taxon>
        <taxon>Desulfobacteraceae</taxon>
        <taxon>Desulfotignum</taxon>
    </lineage>
</organism>
<evidence type="ECO:0000313" key="2">
    <source>
        <dbReference type="EMBL" id="EMS81338.1"/>
    </source>
</evidence>
<dbReference type="OrthoDB" id="5417016at2"/>
<dbReference type="AlphaFoldDB" id="S0G1X3"/>
<dbReference type="Gene3D" id="3.30.1330.130">
    <property type="match status" value="1"/>
</dbReference>
<accession>S0G1X3</accession>
<name>S0G1X3_9BACT</name>
<keyword evidence="3" id="KW-1185">Reference proteome</keyword>
<reference evidence="2 3" key="1">
    <citation type="journal article" date="2013" name="Genome Announc.">
        <title>Draft Genome Sequence of Desulfotignum phosphitoxidans DSM 13687 Strain FiPS-3.</title>
        <authorList>
            <person name="Poehlein A."/>
            <person name="Daniel R."/>
            <person name="Simeonova D.D."/>
        </authorList>
    </citation>
    <scope>NUCLEOTIDE SEQUENCE [LARGE SCALE GENOMIC DNA]</scope>
    <source>
        <strain evidence="2 3">DSM 13687</strain>
    </source>
</reference>
<evidence type="ECO:0000259" key="1">
    <source>
        <dbReference type="Pfam" id="PF02663"/>
    </source>
</evidence>